<dbReference type="InterPro" id="IPR024983">
    <property type="entry name" value="CHAT_dom"/>
</dbReference>
<dbReference type="EMBL" id="DRIG01000095">
    <property type="protein sequence ID" value="HEC79278.1"/>
    <property type="molecule type" value="Genomic_DNA"/>
</dbReference>
<dbReference type="InterPro" id="IPR019734">
    <property type="entry name" value="TPR_rpt"/>
</dbReference>
<evidence type="ECO:0000256" key="1">
    <source>
        <dbReference type="SAM" id="Coils"/>
    </source>
</evidence>
<gene>
    <name evidence="3" type="ORF">ENI34_09105</name>
</gene>
<evidence type="ECO:0000259" key="2">
    <source>
        <dbReference type="Pfam" id="PF12770"/>
    </source>
</evidence>
<feature type="domain" description="CHAT" evidence="2">
    <location>
        <begin position="974"/>
        <end position="1244"/>
    </location>
</feature>
<name>A0A9C9EN84_UNCW3</name>
<dbReference type="InterPro" id="IPR011990">
    <property type="entry name" value="TPR-like_helical_dom_sf"/>
</dbReference>
<dbReference type="Gene3D" id="1.25.40.10">
    <property type="entry name" value="Tetratricopeptide repeat domain"/>
    <property type="match status" value="3"/>
</dbReference>
<sequence length="1247" mass="143246">MLVCIIFLLLQSADLKPVTQVPSQQEIKDDAQLIDSAEIFLKRYQNDYEFRDKFDDLDIIEREELGELFLRLGKEYLLKQNYGSAEEFYNKARILFKMIDSNKEALAEYGLSFFYLPPSYRHLFSGCYKEALTEFEDELCYDSDNLEQIRYYVAACCLAHNLKRAEEFFRKLLCKGSDTAPLHYGRALVYEYQGKTASAIQEYFRAVEFDSLNADIHAGLVLALAHTAGEGYREMIPRLLSRLRTIYPYTPFQLFALYKVTREPKFLTSAFELAPHDPLLNYEVRRFCSAAPDDTDRIKLLTYAIGIVRGYDVLSGESVDVGELLDVERLAIPEAEGLEKSFFIYHDSSLNYVYQDTLELFKTGSSAFTFFNIPDDRISLFIDSLRDEPNSLSKFSNLVFAFLKSACDDSAAYYAGQVDSLYRINREWYKRGLFYLGIYNLKNKPEMLIRAVSSFEKSGFLEEVNWSIKTLINDMPESYSEITDFAEAEKVFGFFCNYYQKRHIELEFEEIKKLVKLFNFTGLNALGKGNIDLAVVSFELYQKFSRRLKADLDITTSYNNLGLACRIQTDFERSIAVLKQGLALAARVAPRDLVIRGFLRGNIAWTYFDMGVLDSSEIYFGMAKASIESLWKNEGRLPLHGDEVLGFGYAGLGIVEMARKRWRSALDNLLECTKYSGSAGNTFNKSAFGMVYELTGEVYLELGILDSAAAFFDRSMEYLGQKKRGLLALKEVNFPAVTMWVMSNRGRIFESQGENDEAQKYYELSLEILERFRSTIKSEENRMYFLEDKMKLYERMIMLLLKQKKYRQAFECVERAKARVLLELLEGKMIELPVPEDRDILFERKKIEDRIKELKKKLQNSNGAGQDESKKWNEELRYALFSYDSLMAEIREGKPELASLVDVRPVCISEVQDGLQSDITMLEYYVTDTSLVCFAVTKNMLAVRNIKIDFNRLSNLVACFRSAITSLDEEIYIEPAKELFNILIKPMAEDLKTNDLIIVPHAILHYLPFSCLIDSVGSFMIERYNITYLPSAGLLKYCLQKKDKPARTIIAFGNPNLNNQSLALPNAEKEVREIVGYYEKPLLFLGKEATEEKCRMFAGDYNIIHFACHGEFNRMDPLSSALLLAKGVDFIDDGRLEAYEIYGLDLKNTRLVVLSACESGLSKFTKGDEIIGLLRGFIYAGTPTIVASLWKVCDESTGRLMASFYKKLKKDVYIGKALADAERELMHSREFSHPFFWAPFGLYGYNR</sequence>
<organism evidence="3 4">
    <name type="scientific">candidate division WOR-3 bacterium</name>
    <dbReference type="NCBI Taxonomy" id="2052148"/>
    <lineage>
        <taxon>Bacteria</taxon>
        <taxon>Bacteria division WOR-3</taxon>
    </lineage>
</organism>
<evidence type="ECO:0000313" key="4">
    <source>
        <dbReference type="Proteomes" id="UP000885826"/>
    </source>
</evidence>
<feature type="coiled-coil region" evidence="1">
    <location>
        <begin position="769"/>
        <end position="796"/>
    </location>
</feature>
<proteinExistence type="predicted"/>
<dbReference type="SUPFAM" id="SSF48452">
    <property type="entry name" value="TPR-like"/>
    <property type="match status" value="2"/>
</dbReference>
<dbReference type="SMART" id="SM00028">
    <property type="entry name" value="TPR"/>
    <property type="match status" value="6"/>
</dbReference>
<comment type="caution">
    <text evidence="3">The sequence shown here is derived from an EMBL/GenBank/DDBJ whole genome shotgun (WGS) entry which is preliminary data.</text>
</comment>
<protein>
    <submittedName>
        <fullName evidence="3">CHAT domain-containing protein</fullName>
    </submittedName>
</protein>
<evidence type="ECO:0000313" key="3">
    <source>
        <dbReference type="EMBL" id="HEC79278.1"/>
    </source>
</evidence>
<dbReference type="PANTHER" id="PTHR10098:SF108">
    <property type="entry name" value="TETRATRICOPEPTIDE REPEAT PROTEIN 28"/>
    <property type="match status" value="1"/>
</dbReference>
<reference evidence="3" key="1">
    <citation type="journal article" date="2020" name="mSystems">
        <title>Genome- and Community-Level Interaction Insights into Carbon Utilization and Element Cycling Functions of Hydrothermarchaeota in Hydrothermal Sediment.</title>
        <authorList>
            <person name="Zhou Z."/>
            <person name="Liu Y."/>
            <person name="Xu W."/>
            <person name="Pan J."/>
            <person name="Luo Z.H."/>
            <person name="Li M."/>
        </authorList>
    </citation>
    <scope>NUCLEOTIDE SEQUENCE</scope>
    <source>
        <strain evidence="3">HyVt-388</strain>
    </source>
</reference>
<dbReference type="Pfam" id="PF13181">
    <property type="entry name" value="TPR_8"/>
    <property type="match status" value="1"/>
</dbReference>
<dbReference type="Proteomes" id="UP000885826">
    <property type="component" value="Unassembled WGS sequence"/>
</dbReference>
<keyword evidence="1" id="KW-0175">Coiled coil</keyword>
<accession>A0A9C9EN84</accession>
<dbReference type="AlphaFoldDB" id="A0A9C9EN84"/>
<dbReference type="PANTHER" id="PTHR10098">
    <property type="entry name" value="RAPSYN-RELATED"/>
    <property type="match status" value="1"/>
</dbReference>
<dbReference type="Pfam" id="PF12770">
    <property type="entry name" value="CHAT"/>
    <property type="match status" value="1"/>
</dbReference>